<evidence type="ECO:0000256" key="1">
    <source>
        <dbReference type="ARBA" id="ARBA00006484"/>
    </source>
</evidence>
<dbReference type="PANTHER" id="PTHR42879">
    <property type="entry name" value="3-OXOACYL-(ACYL-CARRIER-PROTEIN) REDUCTASE"/>
    <property type="match status" value="1"/>
</dbReference>
<dbReference type="EMBL" id="JAENIL010000020">
    <property type="protein sequence ID" value="MBK1877628.1"/>
    <property type="molecule type" value="Genomic_DNA"/>
</dbReference>
<comment type="similarity">
    <text evidence="1">Belongs to the short-chain dehydrogenases/reductases (SDR) family.</text>
</comment>
<organism evidence="3 4">
    <name type="scientific">Pelagicoccus mobilis</name>
    <dbReference type="NCBI Taxonomy" id="415221"/>
    <lineage>
        <taxon>Bacteria</taxon>
        <taxon>Pseudomonadati</taxon>
        <taxon>Verrucomicrobiota</taxon>
        <taxon>Opitutia</taxon>
        <taxon>Puniceicoccales</taxon>
        <taxon>Pelagicoccaceae</taxon>
        <taxon>Pelagicoccus</taxon>
    </lineage>
</organism>
<dbReference type="RefSeq" id="WP_200355842.1">
    <property type="nucleotide sequence ID" value="NZ_JAENIL010000020.1"/>
</dbReference>
<keyword evidence="2" id="KW-0560">Oxidoreductase</keyword>
<protein>
    <submittedName>
        <fullName evidence="3">SDR family oxidoreductase</fullName>
    </submittedName>
</protein>
<keyword evidence="4" id="KW-1185">Reference proteome</keyword>
<comment type="caution">
    <text evidence="3">The sequence shown here is derived from an EMBL/GenBank/DDBJ whole genome shotgun (WGS) entry which is preliminary data.</text>
</comment>
<dbReference type="FunFam" id="3.40.50.720:FF:000173">
    <property type="entry name" value="3-oxoacyl-[acyl-carrier protein] reductase"/>
    <property type="match status" value="1"/>
</dbReference>
<evidence type="ECO:0000256" key="2">
    <source>
        <dbReference type="ARBA" id="ARBA00023002"/>
    </source>
</evidence>
<dbReference type="GO" id="GO:0016491">
    <property type="term" value="F:oxidoreductase activity"/>
    <property type="evidence" value="ECO:0007669"/>
    <property type="project" value="UniProtKB-KW"/>
</dbReference>
<dbReference type="Pfam" id="PF13561">
    <property type="entry name" value="adh_short_C2"/>
    <property type="match status" value="1"/>
</dbReference>
<sequence>MVNTQKPLLGKVALVTGSTTGLGLAIAEELGAQGATVALNFHSNLDRAESALDKYLSLGYKGDLFKSNICNEGSIKELVSDIESKLGPIDILVPNATGPQPQLPIEEYTWEIYQELIDFFIKSPFLLTQSVVPQMKSKKWGRIVNIGSEVVETAAPNFSAYVSAKGGQKSWSQSMATELAPFGITVNLVSPGWIPTERHADIPQDALDSYKSTVPVGRLGVPQDVAKAVAYLCDPASSFITGQTLCLNGGRSPS</sequence>
<evidence type="ECO:0000313" key="3">
    <source>
        <dbReference type="EMBL" id="MBK1877628.1"/>
    </source>
</evidence>
<dbReference type="SUPFAM" id="SSF51735">
    <property type="entry name" value="NAD(P)-binding Rossmann-fold domains"/>
    <property type="match status" value="1"/>
</dbReference>
<name>A0A934VRH9_9BACT</name>
<gene>
    <name evidence="3" type="ORF">JIN87_12190</name>
</gene>
<dbReference type="InterPro" id="IPR050259">
    <property type="entry name" value="SDR"/>
</dbReference>
<evidence type="ECO:0000313" key="4">
    <source>
        <dbReference type="Proteomes" id="UP000617628"/>
    </source>
</evidence>
<dbReference type="InterPro" id="IPR002347">
    <property type="entry name" value="SDR_fam"/>
</dbReference>
<dbReference type="Gene3D" id="3.40.50.720">
    <property type="entry name" value="NAD(P)-binding Rossmann-like Domain"/>
    <property type="match status" value="1"/>
</dbReference>
<proteinExistence type="inferred from homology"/>
<dbReference type="AlphaFoldDB" id="A0A934VRH9"/>
<dbReference type="InterPro" id="IPR036291">
    <property type="entry name" value="NAD(P)-bd_dom_sf"/>
</dbReference>
<dbReference type="PANTHER" id="PTHR42879:SF2">
    <property type="entry name" value="3-OXOACYL-[ACYL-CARRIER-PROTEIN] REDUCTASE FABG"/>
    <property type="match status" value="1"/>
</dbReference>
<accession>A0A934VRH9</accession>
<dbReference type="PRINTS" id="PR00081">
    <property type="entry name" value="GDHRDH"/>
</dbReference>
<reference evidence="3" key="1">
    <citation type="submission" date="2021-01" db="EMBL/GenBank/DDBJ databases">
        <title>Modified the classification status of verrucomicrobia.</title>
        <authorList>
            <person name="Feng X."/>
        </authorList>
    </citation>
    <scope>NUCLEOTIDE SEQUENCE</scope>
    <source>
        <strain evidence="3">KCTC 13126</strain>
    </source>
</reference>
<dbReference type="PRINTS" id="PR00080">
    <property type="entry name" value="SDRFAMILY"/>
</dbReference>
<dbReference type="Proteomes" id="UP000617628">
    <property type="component" value="Unassembled WGS sequence"/>
</dbReference>